<dbReference type="InterPro" id="IPR000595">
    <property type="entry name" value="cNMP-bd_dom"/>
</dbReference>
<dbReference type="InterPro" id="IPR014710">
    <property type="entry name" value="RmlC-like_jellyroll"/>
</dbReference>
<keyword evidence="1" id="KW-0805">Transcription regulation</keyword>
<dbReference type="KEGG" id="scb:SCAB_40941"/>
<dbReference type="Gene3D" id="2.60.120.10">
    <property type="entry name" value="Jelly Rolls"/>
    <property type="match status" value="1"/>
</dbReference>
<accession>C9Z2F3</accession>
<dbReference type="InterPro" id="IPR036388">
    <property type="entry name" value="WH-like_DNA-bd_sf"/>
</dbReference>
<reference evidence="5 6" key="1">
    <citation type="journal article" date="2010" name="Mol. Plant Microbe Interact.">
        <title>Streptomyces scabies 87-22 contains a coronafacic acid-like biosynthetic cluster that contributes to plant-microbe interactions.</title>
        <authorList>
            <person name="Bignell D.R."/>
            <person name="Seipke R.F."/>
            <person name="Huguet-Tapia J.C."/>
            <person name="Chambers A.H."/>
            <person name="Parry R.J."/>
            <person name="Loria R."/>
        </authorList>
    </citation>
    <scope>NUCLEOTIDE SEQUENCE [LARGE SCALE GENOMIC DNA]</scope>
    <source>
        <strain evidence="5 6">87.22</strain>
    </source>
</reference>
<evidence type="ECO:0000256" key="3">
    <source>
        <dbReference type="ARBA" id="ARBA00023163"/>
    </source>
</evidence>
<dbReference type="InterPro" id="IPR018490">
    <property type="entry name" value="cNMP-bd_dom_sf"/>
</dbReference>
<dbReference type="InterPro" id="IPR012318">
    <property type="entry name" value="HTH_CRP"/>
</dbReference>
<sequence>MGQAPAGFADNYLRTRTRRPQRMVLGNSVYAFDEETGRVEHGLSGSRAVRELIDLNPFLSELPRGLRHEFVNAAVTRSSSRNTQLRGSAGAMVHVVLSGCVYEESEYGEDATVRIHGAGAVLGITEIFNPDLHAPTARCLNSTLTLGLPLTRMRGIAEGNPAVSVALSKVLTDQLVTGERVYGRRSLLPEERLAGLFVHLLHRCAVPCVRYGRMIEGPSQTDIADALSISLATVENALKTLRRKALVVTGYRQYRFPDERELASFGKVRRPSQTVTGSVEEVR</sequence>
<dbReference type="GO" id="GO:0006355">
    <property type="term" value="P:regulation of DNA-templated transcription"/>
    <property type="evidence" value="ECO:0007669"/>
    <property type="project" value="InterPro"/>
</dbReference>
<evidence type="ECO:0000256" key="1">
    <source>
        <dbReference type="ARBA" id="ARBA00023015"/>
    </source>
</evidence>
<dbReference type="SUPFAM" id="SSF46785">
    <property type="entry name" value="Winged helix' DNA-binding domain"/>
    <property type="match status" value="1"/>
</dbReference>
<gene>
    <name evidence="5" type="ordered locus">SCAB_40941</name>
</gene>
<dbReference type="AlphaFoldDB" id="C9Z2F3"/>
<dbReference type="CDD" id="cd00038">
    <property type="entry name" value="CAP_ED"/>
    <property type="match status" value="1"/>
</dbReference>
<keyword evidence="3" id="KW-0804">Transcription</keyword>
<dbReference type="HOGENOM" id="CLU_983266_0_0_11"/>
<dbReference type="Proteomes" id="UP000001444">
    <property type="component" value="Chromosome"/>
</dbReference>
<dbReference type="EMBL" id="FN554889">
    <property type="protein sequence ID" value="CBG71167.1"/>
    <property type="molecule type" value="Genomic_DNA"/>
</dbReference>
<dbReference type="GO" id="GO:0003677">
    <property type="term" value="F:DNA binding"/>
    <property type="evidence" value="ECO:0007669"/>
    <property type="project" value="UniProtKB-KW"/>
</dbReference>
<dbReference type="InterPro" id="IPR036390">
    <property type="entry name" value="WH_DNA-bd_sf"/>
</dbReference>
<evidence type="ECO:0000313" key="5">
    <source>
        <dbReference type="EMBL" id="CBG71167.1"/>
    </source>
</evidence>
<keyword evidence="6" id="KW-1185">Reference proteome</keyword>
<keyword evidence="2" id="KW-0238">DNA-binding</keyword>
<evidence type="ECO:0000313" key="6">
    <source>
        <dbReference type="Proteomes" id="UP000001444"/>
    </source>
</evidence>
<dbReference type="SUPFAM" id="SSF51206">
    <property type="entry name" value="cAMP-binding domain-like"/>
    <property type="match status" value="1"/>
</dbReference>
<dbReference type="Pfam" id="PF13545">
    <property type="entry name" value="HTH_Crp_2"/>
    <property type="match status" value="1"/>
</dbReference>
<dbReference type="eggNOG" id="COG0664">
    <property type="taxonomic scope" value="Bacteria"/>
</dbReference>
<dbReference type="STRING" id="680198.SCAB_40941"/>
<dbReference type="Gene3D" id="1.10.10.10">
    <property type="entry name" value="Winged helix-like DNA-binding domain superfamily/Winged helix DNA-binding domain"/>
    <property type="match status" value="1"/>
</dbReference>
<evidence type="ECO:0000256" key="2">
    <source>
        <dbReference type="ARBA" id="ARBA00023125"/>
    </source>
</evidence>
<evidence type="ECO:0000259" key="4">
    <source>
        <dbReference type="Pfam" id="PF13545"/>
    </source>
</evidence>
<feature type="domain" description="HTH crp-type" evidence="4">
    <location>
        <begin position="191"/>
        <end position="264"/>
    </location>
</feature>
<name>C9Z2F3_STRSW</name>
<protein>
    <recommendedName>
        <fullName evidence="4">HTH crp-type domain-containing protein</fullName>
    </recommendedName>
</protein>
<organism evidence="5 6">
    <name type="scientific">Streptomyces scabiei (strain 87.22)</name>
    <dbReference type="NCBI Taxonomy" id="680198"/>
    <lineage>
        <taxon>Bacteria</taxon>
        <taxon>Bacillati</taxon>
        <taxon>Actinomycetota</taxon>
        <taxon>Actinomycetes</taxon>
        <taxon>Kitasatosporales</taxon>
        <taxon>Streptomycetaceae</taxon>
        <taxon>Streptomyces</taxon>
    </lineage>
</organism>
<proteinExistence type="predicted"/>